<dbReference type="Proteomes" id="UP000006906">
    <property type="component" value="Chromosome 12"/>
</dbReference>
<keyword evidence="2" id="KW-0472">Membrane</keyword>
<sequence>MVQLRVVPNAPEGRLKLAYRVLANALYAYLDLRADGGAGAAQLLETGTAAKWRTVRLPLRERNVVGQLHGPEVAHILLDYVVLTLPNTVARLPELELLPPLARQLHSYAHGGFMGAALSLLAEPRWGTILSESMGEGGDDKVESVIRELTGLQRDGVTAARRELLPLMLVLENSPVLCAYGLVRMGHVLPPRQVLEADAASDAAAGPAGCMPAGPYLWQSWGLPPAKVPYMLRPFLAGGRGPGLNRYGYAPMRLEWDLWLNPDDASDLAGAVVDHGTPGALVQQAIAMTLGCKGVAKSMGRRHNRQHGISPLRWLADFATALNSGANGKHDTPLPLFAHPHHVRRHGQQPQHAQYPRHAGSVDAATAAQYTTHADGSTCPSLERYLQLSVAGLKLRLPPAASGAATLPPAEKLAVRLRVVGNTHSHSPAELSKFAETGGAAAAGPAPAAASGASAAAAAAATGPRTLLCTQDLSGKQGAAAGGGGGGKSSLYPLEARDMGTTLLLVEVIPAKGKPRTLARSIIPLMSLSGRGDGAVTLSAQLHVRRAPKPTAAATAAAGAAGPGSAGEPVTHTIAPSTPTLGDAPRPVAEAVEMQTDIGCTSGDERARGFTALTILPAGPLAEATEGDGEGEGRKQQPQHAELEAAAAAPRAQSMGREAEGGAKGTGAARGWLRARGALEKVGPPAHGRSAHSATTPGPGTPSAPAFKASTSVRIASIVERAREQAAGLGDGDEDEAALEAAPESEAESDFEEEGLEEGEALPQLLLEGMVSGAALGADDVFVATDAAAADSQLSQLCSGTHRCAVSVSLRWETLTTLQAAHQLYGLPPHVAQSCTAMLSSPGGLFLDIKSGYSTAPQLRAFASTLAGIGVYTKAVCSFVPRQIDYEDPPPPASAAETGLSRGGGTGGGSSAGASAIGSGVGSGIGSTARQLQSALVAAHPVGGGSTPPCGTSPATPASPNAAGAAAAGGTFGGAPDDGAAAPPPPAKPAGGFTSKKQLPGPLPRFFDTVLFFHGLNGLELACEAGSVPPGTCVLFNGASMLVEDPGAAVAVPDAAVLRRRAGKLVEEAVEAEGAERAKEEEAEGGAGKGKSKSKSDNSGLPTEAELQAAMVRAGMSVQEQMRRRHGCLSGGCFGGADKKKKAAQPPHKSVEFTSVMDEVESAANTEAIELAVMSGAGSGGGGGGGGAATVLPELVDKEAWRRYCTVVSMFKVYGGIYVQEPDCSPSCVDALTRLTNSHPDYLPLGFAYGHISTKAVAAAGHVGRGMAAQQLMEELQSRKKLSDRVSRWIDDGVHVGASDQVYLSWARRLLTSEELLYLRSQRLLLRLLADYDCGGGGPLQEGPALLALLDGMGAMRYMLLRFFRHYEATSPITLFEIGWNFNYTKSFLRLVRNRGALAALPPAEKMATALWLVRNRQLWVWLHRCGRRDAHKLVKEALACLVESCSLKEYNLVVEVLGGEGPFRREFVGWLWLGGWSYLRRIKACKEHWAASPDTQLLCEPARLYGYVQYARRVPGGGLLPGQGLDAEEFEGSKKRMPRFWLNGDVVVTLDPTHTRYKVWWLKLWRAARKCACCVGTWACHCAIMELCCCYALCLCPMLCYPYCRSKVLPLLLAVILIVLWLLLNAGVLGGAVGGTQGSDDVAADVERLDDEVQRPEDRLVQDAEKLLRRRLLS</sequence>
<feature type="compositionally biased region" description="Low complexity" evidence="1">
    <location>
        <begin position="636"/>
        <end position="653"/>
    </location>
</feature>
<dbReference type="EMBL" id="CM008973">
    <property type="protein sequence ID" value="PNW75131.1"/>
    <property type="molecule type" value="Genomic_DNA"/>
</dbReference>
<feature type="region of interest" description="Disordered" evidence="1">
    <location>
        <begin position="1071"/>
        <end position="1101"/>
    </location>
</feature>
<evidence type="ECO:0000256" key="2">
    <source>
        <dbReference type="SAM" id="Phobius"/>
    </source>
</evidence>
<dbReference type="PaxDb" id="3055-EDO96716"/>
<accession>A0A2K3D3N8</accession>
<dbReference type="PANTHER" id="PTHR34553:SF4">
    <property type="entry name" value="G1_S-SPECIFIC CYCLIN-E PROTEIN"/>
    <property type="match status" value="1"/>
</dbReference>
<dbReference type="OrthoDB" id="515189at2759"/>
<dbReference type="KEGG" id="cre:CHLRE_12g513900v5"/>
<feature type="compositionally biased region" description="Low complexity" evidence="1">
    <location>
        <begin position="693"/>
        <end position="706"/>
    </location>
</feature>
<keyword evidence="2" id="KW-0812">Transmembrane</keyword>
<feature type="region of interest" description="Disordered" evidence="1">
    <location>
        <begin position="725"/>
        <end position="757"/>
    </location>
</feature>
<dbReference type="ExpressionAtlas" id="A0A2K3D3N8">
    <property type="expression patterns" value="baseline"/>
</dbReference>
<reference evidence="3 4" key="1">
    <citation type="journal article" date="2007" name="Science">
        <title>The Chlamydomonas genome reveals the evolution of key animal and plant functions.</title>
        <authorList>
            <person name="Merchant S.S."/>
            <person name="Prochnik S.E."/>
            <person name="Vallon O."/>
            <person name="Harris E.H."/>
            <person name="Karpowicz S.J."/>
            <person name="Witman G.B."/>
            <person name="Terry A."/>
            <person name="Salamov A."/>
            <person name="Fritz-Laylin L.K."/>
            <person name="Marechal-Drouard L."/>
            <person name="Marshall W.F."/>
            <person name="Qu L.H."/>
            <person name="Nelson D.R."/>
            <person name="Sanderfoot A.A."/>
            <person name="Spalding M.H."/>
            <person name="Kapitonov V.V."/>
            <person name="Ren Q."/>
            <person name="Ferris P."/>
            <person name="Lindquist E."/>
            <person name="Shapiro H."/>
            <person name="Lucas S.M."/>
            <person name="Grimwood J."/>
            <person name="Schmutz J."/>
            <person name="Cardol P."/>
            <person name="Cerutti H."/>
            <person name="Chanfreau G."/>
            <person name="Chen C.L."/>
            <person name="Cognat V."/>
            <person name="Croft M.T."/>
            <person name="Dent R."/>
            <person name="Dutcher S."/>
            <person name="Fernandez E."/>
            <person name="Fukuzawa H."/>
            <person name="Gonzalez-Ballester D."/>
            <person name="Gonzalez-Halphen D."/>
            <person name="Hallmann A."/>
            <person name="Hanikenne M."/>
            <person name="Hippler M."/>
            <person name="Inwood W."/>
            <person name="Jabbari K."/>
            <person name="Kalanon M."/>
            <person name="Kuras R."/>
            <person name="Lefebvre P.A."/>
            <person name="Lemaire S.D."/>
            <person name="Lobanov A.V."/>
            <person name="Lohr M."/>
            <person name="Manuell A."/>
            <person name="Meier I."/>
            <person name="Mets L."/>
            <person name="Mittag M."/>
            <person name="Mittelmeier T."/>
            <person name="Moroney J.V."/>
            <person name="Moseley J."/>
            <person name="Napoli C."/>
            <person name="Nedelcu A.M."/>
            <person name="Niyogi K."/>
            <person name="Novoselov S.V."/>
            <person name="Paulsen I.T."/>
            <person name="Pazour G."/>
            <person name="Purton S."/>
            <person name="Ral J.P."/>
            <person name="Riano-Pachon D.M."/>
            <person name="Riekhof W."/>
            <person name="Rymarquis L."/>
            <person name="Schroda M."/>
            <person name="Stern D."/>
            <person name="Umen J."/>
            <person name="Willows R."/>
            <person name="Wilson N."/>
            <person name="Zimmer S.L."/>
            <person name="Allmer J."/>
            <person name="Balk J."/>
            <person name="Bisova K."/>
            <person name="Chen C.J."/>
            <person name="Elias M."/>
            <person name="Gendler K."/>
            <person name="Hauser C."/>
            <person name="Lamb M.R."/>
            <person name="Ledford H."/>
            <person name="Long J.C."/>
            <person name="Minagawa J."/>
            <person name="Page M.D."/>
            <person name="Pan J."/>
            <person name="Pootakham W."/>
            <person name="Roje S."/>
            <person name="Rose A."/>
            <person name="Stahlberg E."/>
            <person name="Terauchi A.M."/>
            <person name="Yang P."/>
            <person name="Ball S."/>
            <person name="Bowler C."/>
            <person name="Dieckmann C.L."/>
            <person name="Gladyshev V.N."/>
            <person name="Green P."/>
            <person name="Jorgensen R."/>
            <person name="Mayfield S."/>
            <person name="Mueller-Roeber B."/>
            <person name="Rajamani S."/>
            <person name="Sayre R.T."/>
            <person name="Brokstein P."/>
            <person name="Dubchak I."/>
            <person name="Goodstein D."/>
            <person name="Hornick L."/>
            <person name="Huang Y.W."/>
            <person name="Jhaveri J."/>
            <person name="Luo Y."/>
            <person name="Martinez D."/>
            <person name="Ngau W.C."/>
            <person name="Otillar B."/>
            <person name="Poliakov A."/>
            <person name="Porter A."/>
            <person name="Szajkowski L."/>
            <person name="Werner G."/>
            <person name="Zhou K."/>
            <person name="Grigoriev I.V."/>
            <person name="Rokhsar D.S."/>
            <person name="Grossman A.R."/>
        </authorList>
    </citation>
    <scope>NUCLEOTIDE SEQUENCE [LARGE SCALE GENOMIC DNA]</scope>
    <source>
        <strain evidence="4">CC-503</strain>
    </source>
</reference>
<organism evidence="3 4">
    <name type="scientific">Chlamydomonas reinhardtii</name>
    <name type="common">Chlamydomonas smithii</name>
    <dbReference type="NCBI Taxonomy" id="3055"/>
    <lineage>
        <taxon>Eukaryota</taxon>
        <taxon>Viridiplantae</taxon>
        <taxon>Chlorophyta</taxon>
        <taxon>core chlorophytes</taxon>
        <taxon>Chlorophyceae</taxon>
        <taxon>CS clade</taxon>
        <taxon>Chlamydomonadales</taxon>
        <taxon>Chlamydomonadaceae</taxon>
        <taxon>Chlamydomonas</taxon>
    </lineage>
</organism>
<dbReference type="STRING" id="3055.A0A2K3D3N8"/>
<feature type="region of interest" description="Disordered" evidence="1">
    <location>
        <begin position="943"/>
        <end position="999"/>
    </location>
</feature>
<feature type="region of interest" description="Disordered" evidence="1">
    <location>
        <begin position="619"/>
        <end position="668"/>
    </location>
</feature>
<feature type="compositionally biased region" description="Gly residues" evidence="1">
    <location>
        <begin position="901"/>
        <end position="911"/>
    </location>
</feature>
<evidence type="ECO:0000313" key="4">
    <source>
        <dbReference type="Proteomes" id="UP000006906"/>
    </source>
</evidence>
<keyword evidence="4" id="KW-1185">Reference proteome</keyword>
<keyword evidence="2" id="KW-1133">Transmembrane helix</keyword>
<feature type="compositionally biased region" description="Acidic residues" evidence="1">
    <location>
        <begin position="731"/>
        <end position="757"/>
    </location>
</feature>
<gene>
    <name evidence="3" type="ORF">CHLRE_12g513900v5</name>
</gene>
<dbReference type="Gramene" id="PNW75131">
    <property type="protein sequence ID" value="PNW75131"/>
    <property type="gene ID" value="CHLRE_12g513900v5"/>
</dbReference>
<feature type="region of interest" description="Disordered" evidence="1">
    <location>
        <begin position="682"/>
        <end position="707"/>
    </location>
</feature>
<dbReference type="RefSeq" id="XP_042918370.1">
    <property type="nucleotide sequence ID" value="XM_043068275.1"/>
</dbReference>
<protein>
    <submittedName>
        <fullName evidence="3">Uncharacterized protein</fullName>
    </submittedName>
</protein>
<feature type="region of interest" description="Disordered" evidence="1">
    <location>
        <begin position="558"/>
        <end position="584"/>
    </location>
</feature>
<dbReference type="InParanoid" id="A0A2K3D3N8"/>
<feature type="compositionally biased region" description="Low complexity" evidence="1">
    <location>
        <begin position="947"/>
        <end position="981"/>
    </location>
</feature>
<name>A0A2K3D3N8_CHLRE</name>
<evidence type="ECO:0000256" key="1">
    <source>
        <dbReference type="SAM" id="MobiDB-lite"/>
    </source>
</evidence>
<proteinExistence type="predicted"/>
<feature type="transmembrane region" description="Helical" evidence="2">
    <location>
        <begin position="1612"/>
        <end position="1634"/>
    </location>
</feature>
<evidence type="ECO:0000313" key="3">
    <source>
        <dbReference type="EMBL" id="PNW75131.1"/>
    </source>
</evidence>
<dbReference type="GeneID" id="5728539"/>
<dbReference type="PANTHER" id="PTHR34553">
    <property type="entry name" value="OS05G0597400 PROTEIN"/>
    <property type="match status" value="1"/>
</dbReference>
<feature type="region of interest" description="Disordered" evidence="1">
    <location>
        <begin position="888"/>
        <end position="912"/>
    </location>
</feature>